<keyword evidence="14" id="KW-0472">Membrane</keyword>
<evidence type="ECO:0000256" key="14">
    <source>
        <dbReference type="SAM" id="Phobius"/>
    </source>
</evidence>
<comment type="similarity">
    <text evidence="2 12">Belongs to the class-I aminoacyl-tRNA synthetase family.</text>
</comment>
<dbReference type="GO" id="GO:0005524">
    <property type="term" value="F:ATP binding"/>
    <property type="evidence" value="ECO:0007669"/>
    <property type="project" value="UniProtKB-KW"/>
</dbReference>
<dbReference type="InterPro" id="IPR014729">
    <property type="entry name" value="Rossmann-like_a/b/a_fold"/>
</dbReference>
<keyword evidence="4" id="KW-0963">Cytoplasm</keyword>
<evidence type="ECO:0000313" key="18">
    <source>
        <dbReference type="Proteomes" id="UP001172102"/>
    </source>
</evidence>
<evidence type="ECO:0000259" key="16">
    <source>
        <dbReference type="Pfam" id="PF19303"/>
    </source>
</evidence>
<protein>
    <recommendedName>
        <fullName evidence="3">methionine--tRNA ligase</fullName>
        <ecNumber evidence="3">6.1.1.10</ecNumber>
    </recommendedName>
    <alternativeName>
        <fullName evidence="10">Methionyl-tRNA synthetase</fullName>
    </alternativeName>
</protein>
<evidence type="ECO:0000256" key="2">
    <source>
        <dbReference type="ARBA" id="ARBA00005594"/>
    </source>
</evidence>
<keyword evidence="18" id="KW-1185">Reference proteome</keyword>
<feature type="domain" description="Methionyl/Leucyl tRNA synthetase" evidence="15">
    <location>
        <begin position="20"/>
        <end position="410"/>
    </location>
</feature>
<dbReference type="EC" id="6.1.1.10" evidence="3"/>
<evidence type="ECO:0000256" key="6">
    <source>
        <dbReference type="ARBA" id="ARBA00022741"/>
    </source>
</evidence>
<dbReference type="InterPro" id="IPR023458">
    <property type="entry name" value="Met-tRNA_ligase_1"/>
</dbReference>
<dbReference type="InterPro" id="IPR014758">
    <property type="entry name" value="Met-tRNA_synth"/>
</dbReference>
<feature type="region of interest" description="Disordered" evidence="13">
    <location>
        <begin position="579"/>
        <end position="604"/>
    </location>
</feature>
<dbReference type="GO" id="GO:0005829">
    <property type="term" value="C:cytosol"/>
    <property type="evidence" value="ECO:0007669"/>
    <property type="project" value="TreeGrafter"/>
</dbReference>
<dbReference type="InterPro" id="IPR015413">
    <property type="entry name" value="Methionyl/Leucyl_tRNA_Synth"/>
</dbReference>
<keyword evidence="8 12" id="KW-0648">Protein biosynthesis</keyword>
<evidence type="ECO:0000256" key="13">
    <source>
        <dbReference type="SAM" id="MobiDB-lite"/>
    </source>
</evidence>
<dbReference type="GO" id="GO:0004825">
    <property type="term" value="F:methionine-tRNA ligase activity"/>
    <property type="evidence" value="ECO:0007669"/>
    <property type="project" value="UniProtKB-EC"/>
</dbReference>
<feature type="compositionally biased region" description="Basic and acidic residues" evidence="13">
    <location>
        <begin position="579"/>
        <end position="590"/>
    </location>
</feature>
<keyword evidence="14" id="KW-0812">Transmembrane</keyword>
<keyword evidence="14" id="KW-1133">Transmembrane helix</keyword>
<feature type="domain" description="Methionyl-tRNA synthetase anticodon-binding" evidence="16">
    <location>
        <begin position="440"/>
        <end position="573"/>
    </location>
</feature>
<dbReference type="PROSITE" id="PS00178">
    <property type="entry name" value="AA_TRNA_LIGASE_I"/>
    <property type="match status" value="1"/>
</dbReference>
<evidence type="ECO:0000259" key="15">
    <source>
        <dbReference type="Pfam" id="PF09334"/>
    </source>
</evidence>
<dbReference type="AlphaFoldDB" id="A0AA40B1X4"/>
<keyword evidence="9 12" id="KW-0030">Aminoacyl-tRNA synthetase</keyword>
<evidence type="ECO:0000256" key="1">
    <source>
        <dbReference type="ARBA" id="ARBA00004496"/>
    </source>
</evidence>
<dbReference type="InterPro" id="IPR001412">
    <property type="entry name" value="aa-tRNA-synth_I_CS"/>
</dbReference>
<accession>A0AA40B1X4</accession>
<dbReference type="PANTHER" id="PTHR45765:SF1">
    <property type="entry name" value="METHIONINE--TRNA LIGASE, CYTOPLASMIC"/>
    <property type="match status" value="1"/>
</dbReference>
<reference evidence="17" key="1">
    <citation type="submission" date="2023-06" db="EMBL/GenBank/DDBJ databases">
        <title>Genome-scale phylogeny and comparative genomics of the fungal order Sordariales.</title>
        <authorList>
            <consortium name="Lawrence Berkeley National Laboratory"/>
            <person name="Hensen N."/>
            <person name="Bonometti L."/>
            <person name="Westerberg I."/>
            <person name="Brannstrom I.O."/>
            <person name="Guillou S."/>
            <person name="Cros-Aarteil S."/>
            <person name="Calhoun S."/>
            <person name="Haridas S."/>
            <person name="Kuo A."/>
            <person name="Mondo S."/>
            <person name="Pangilinan J."/>
            <person name="Riley R."/>
            <person name="Labutti K."/>
            <person name="Andreopoulos B."/>
            <person name="Lipzen A."/>
            <person name="Chen C."/>
            <person name="Yanf M."/>
            <person name="Daum C."/>
            <person name="Ng V."/>
            <person name="Clum A."/>
            <person name="Steindorff A."/>
            <person name="Ohm R."/>
            <person name="Martin F."/>
            <person name="Silar P."/>
            <person name="Natvig D."/>
            <person name="Lalanne C."/>
            <person name="Gautier V."/>
            <person name="Ament-Velasquez S.L."/>
            <person name="Kruys A."/>
            <person name="Hutchinson M.I."/>
            <person name="Powell A.J."/>
            <person name="Barry K."/>
            <person name="Miller A.N."/>
            <person name="Grigoriev I.V."/>
            <person name="Debuchy R."/>
            <person name="Gladieux P."/>
            <person name="Thoren M.H."/>
            <person name="Johannesson H."/>
        </authorList>
    </citation>
    <scope>NUCLEOTIDE SEQUENCE</scope>
    <source>
        <strain evidence="17">SMH4607-1</strain>
    </source>
</reference>
<dbReference type="EMBL" id="JAUKUA010000002">
    <property type="protein sequence ID" value="KAK0726060.1"/>
    <property type="molecule type" value="Genomic_DNA"/>
</dbReference>
<dbReference type="GO" id="GO:0006431">
    <property type="term" value="P:methionyl-tRNA aminoacylation"/>
    <property type="evidence" value="ECO:0007669"/>
    <property type="project" value="InterPro"/>
</dbReference>
<dbReference type="InterPro" id="IPR009080">
    <property type="entry name" value="tRNAsynth_Ia_anticodon-bd"/>
</dbReference>
<evidence type="ECO:0000256" key="4">
    <source>
        <dbReference type="ARBA" id="ARBA00022490"/>
    </source>
</evidence>
<keyword evidence="7 12" id="KW-0067">ATP-binding</keyword>
<keyword evidence="5 12" id="KW-0436">Ligase</keyword>
<dbReference type="FunFam" id="2.20.28.20:FF:000001">
    <property type="entry name" value="Methionine--tRNA ligase"/>
    <property type="match status" value="1"/>
</dbReference>
<dbReference type="Gene3D" id="2.20.28.20">
    <property type="entry name" value="Methionyl-tRNA synthetase, Zn-domain"/>
    <property type="match status" value="1"/>
</dbReference>
<dbReference type="SUPFAM" id="SSF57770">
    <property type="entry name" value="Methionyl-tRNA synthetase (MetRS), Zn-domain"/>
    <property type="match status" value="1"/>
</dbReference>
<comment type="caution">
    <text evidence="17">The sequence shown here is derived from an EMBL/GenBank/DDBJ whole genome shotgun (WGS) entry which is preliminary data.</text>
</comment>
<comment type="catalytic activity">
    <reaction evidence="11">
        <text>tRNA(Met) + L-methionine + ATP = L-methionyl-tRNA(Met) + AMP + diphosphate</text>
        <dbReference type="Rhea" id="RHEA:13481"/>
        <dbReference type="Rhea" id="RHEA-COMP:9667"/>
        <dbReference type="Rhea" id="RHEA-COMP:9698"/>
        <dbReference type="ChEBI" id="CHEBI:30616"/>
        <dbReference type="ChEBI" id="CHEBI:33019"/>
        <dbReference type="ChEBI" id="CHEBI:57844"/>
        <dbReference type="ChEBI" id="CHEBI:78442"/>
        <dbReference type="ChEBI" id="CHEBI:78530"/>
        <dbReference type="ChEBI" id="CHEBI:456215"/>
        <dbReference type="EC" id="6.1.1.10"/>
    </reaction>
</comment>
<feature type="transmembrane region" description="Helical" evidence="14">
    <location>
        <begin position="968"/>
        <end position="990"/>
    </location>
</feature>
<feature type="transmembrane region" description="Helical" evidence="14">
    <location>
        <begin position="996"/>
        <end position="1017"/>
    </location>
</feature>
<sequence>MAEHTQSGSVVLPEAGKRNVLVTSALPYVNNVPHLGNIIGSVLSADVFARYSRSRGFKTIFIGGTDEYGTSTETKAFIENCTERELCDKYHAIHADIYRWFNISFDIFGRTTTQHQTEIAQHIFLKLKENGHLKERTTAQLYCQDHSSFLADRLVEGECPTCGYADAHGDQCDRCGNLLEPLKLIRPRCKRDGSVPTTRDAKHMFLELDQLQSGVEEFFQQSTDRGAWSSNAESITKGLLGRGLQPLDITRNMRWGTAIPLPEYKDQVMYPWFDACIGYVSITANYTDQWERWWRNPEDVELYQFMGKDNAAFHSVVFPATQIGTGETWTKVHHLSTTEYLTYEGGKFSKSRGTGVFGDSIQKIPGVTSDAWRFNLLYDRPEECDSEFTWDQFIDHHNTELCDRIGAFAYETMQYLYDDFSGVMTDWTRAPAGVGFEDWRESVNEDLAKYIQHLDAVKLRAGLQTVISICMEAQDRMKGWLANPDFLQEQWAKLLSFAVNLVHLVAALIAPYMPAMAESINAQLGADALPIPDSWEANSLRPGHQIGGRREQPLFLPIDKEKAGAWRVMFGGSKVAKRAEEEPFGEERLREHHKSNKSGLDPEARTEAKLVGKFDDKVEQLETGLRIFATPRPEHSDTKTANLEVTPSAPQTPQDTLELELSGKGVPVGAFLASLPDFVDYLLELLPLPLREPPIPPGKGRVKWKCKCGANLYDDFTELEPGSLKDLEAELQAANTSGSQSDRRNTRNHGKSLSALSSLMKQMIRPMRRGSADDDPPLPLHNVPKQTNTILSTEIDILHLLCCIHSGDTGTILHQECISDVNTDRELIMFLVKAYQKRSSVLSWLSLRHVSKLLLSRFELDFSRLVQVHLHFKACQPTDCVCLPPLDHVKRDEYCCRPAPLEKPKYDPVFGDNYLIHYFRHPQCLSEVQTTIFNQLPKRAHGHLTASQEESVLGWGLYFEEGWHWKSIYFIVVILIITASLAFGAAWAVLKADTQSAFAITSSWITLGSLLLGYVAVRSL</sequence>
<dbReference type="InterPro" id="IPR029038">
    <property type="entry name" value="MetRS_Zn"/>
</dbReference>
<dbReference type="GO" id="GO:0017101">
    <property type="term" value="C:aminoacyl-tRNA synthetase multienzyme complex"/>
    <property type="evidence" value="ECO:0007669"/>
    <property type="project" value="TreeGrafter"/>
</dbReference>
<dbReference type="InterPro" id="IPR033911">
    <property type="entry name" value="MetRS_core"/>
</dbReference>
<dbReference type="Pfam" id="PF09334">
    <property type="entry name" value="tRNA-synt_1g"/>
    <property type="match status" value="1"/>
</dbReference>
<dbReference type="Gene3D" id="3.40.50.620">
    <property type="entry name" value="HUPs"/>
    <property type="match status" value="1"/>
</dbReference>
<dbReference type="PRINTS" id="PR01041">
    <property type="entry name" value="TRNASYNTHMET"/>
</dbReference>
<dbReference type="CDD" id="cd00814">
    <property type="entry name" value="MetRS_core"/>
    <property type="match status" value="1"/>
</dbReference>
<gene>
    <name evidence="17" type="ORF">B0H67DRAFT_632949</name>
</gene>
<evidence type="ECO:0000313" key="17">
    <source>
        <dbReference type="EMBL" id="KAK0726060.1"/>
    </source>
</evidence>
<dbReference type="Gene3D" id="1.10.730.10">
    <property type="entry name" value="Isoleucyl-tRNA Synthetase, Domain 1"/>
    <property type="match status" value="1"/>
</dbReference>
<dbReference type="SUPFAM" id="SSF47323">
    <property type="entry name" value="Anticodon-binding domain of a subclass of class I aminoacyl-tRNA synthetases"/>
    <property type="match status" value="1"/>
</dbReference>
<evidence type="ECO:0000256" key="3">
    <source>
        <dbReference type="ARBA" id="ARBA00012838"/>
    </source>
</evidence>
<dbReference type="InterPro" id="IPR041872">
    <property type="entry name" value="Anticodon_Met"/>
</dbReference>
<evidence type="ECO:0000256" key="11">
    <source>
        <dbReference type="ARBA" id="ARBA00047364"/>
    </source>
</evidence>
<evidence type="ECO:0000256" key="9">
    <source>
        <dbReference type="ARBA" id="ARBA00023146"/>
    </source>
</evidence>
<evidence type="ECO:0000256" key="7">
    <source>
        <dbReference type="ARBA" id="ARBA00022840"/>
    </source>
</evidence>
<dbReference type="PANTHER" id="PTHR45765">
    <property type="entry name" value="METHIONINE--TRNA LIGASE"/>
    <property type="match status" value="1"/>
</dbReference>
<name>A0AA40B1X4_9PEZI</name>
<evidence type="ECO:0000256" key="10">
    <source>
        <dbReference type="ARBA" id="ARBA00030904"/>
    </source>
</evidence>
<comment type="subcellular location">
    <subcellularLocation>
        <location evidence="1">Cytoplasm</location>
    </subcellularLocation>
</comment>
<dbReference type="Pfam" id="PF19303">
    <property type="entry name" value="Anticodon_3"/>
    <property type="match status" value="1"/>
</dbReference>
<evidence type="ECO:0000256" key="8">
    <source>
        <dbReference type="ARBA" id="ARBA00022917"/>
    </source>
</evidence>
<dbReference type="NCBIfam" id="TIGR00398">
    <property type="entry name" value="metG"/>
    <property type="match status" value="1"/>
</dbReference>
<evidence type="ECO:0000256" key="5">
    <source>
        <dbReference type="ARBA" id="ARBA00022598"/>
    </source>
</evidence>
<dbReference type="SUPFAM" id="SSF52374">
    <property type="entry name" value="Nucleotidylyl transferase"/>
    <property type="match status" value="1"/>
</dbReference>
<keyword evidence="6 12" id="KW-0547">Nucleotide-binding</keyword>
<organism evidence="17 18">
    <name type="scientific">Lasiosphaeris hirsuta</name>
    <dbReference type="NCBI Taxonomy" id="260670"/>
    <lineage>
        <taxon>Eukaryota</taxon>
        <taxon>Fungi</taxon>
        <taxon>Dikarya</taxon>
        <taxon>Ascomycota</taxon>
        <taxon>Pezizomycotina</taxon>
        <taxon>Sordariomycetes</taxon>
        <taxon>Sordariomycetidae</taxon>
        <taxon>Sordariales</taxon>
        <taxon>Lasiosphaeriaceae</taxon>
        <taxon>Lasiosphaeris</taxon>
    </lineage>
</organism>
<evidence type="ECO:0000256" key="12">
    <source>
        <dbReference type="RuleBase" id="RU363039"/>
    </source>
</evidence>
<proteinExistence type="inferred from homology"/>
<dbReference type="Proteomes" id="UP001172102">
    <property type="component" value="Unassembled WGS sequence"/>
</dbReference>